<evidence type="ECO:0000313" key="1">
    <source>
        <dbReference type="Proteomes" id="UP000095287"/>
    </source>
</evidence>
<dbReference type="WBParaSite" id="L893_g3110.t1">
    <property type="protein sequence ID" value="L893_g3110.t1"/>
    <property type="gene ID" value="L893_g3110"/>
</dbReference>
<dbReference type="AlphaFoldDB" id="A0A1I7ZY87"/>
<proteinExistence type="predicted"/>
<keyword evidence="1" id="KW-1185">Reference proteome</keyword>
<organism evidence="1 2">
    <name type="scientific">Steinernema glaseri</name>
    <dbReference type="NCBI Taxonomy" id="37863"/>
    <lineage>
        <taxon>Eukaryota</taxon>
        <taxon>Metazoa</taxon>
        <taxon>Ecdysozoa</taxon>
        <taxon>Nematoda</taxon>
        <taxon>Chromadorea</taxon>
        <taxon>Rhabditida</taxon>
        <taxon>Tylenchina</taxon>
        <taxon>Panagrolaimomorpha</taxon>
        <taxon>Strongyloidoidea</taxon>
        <taxon>Steinernematidae</taxon>
        <taxon>Steinernema</taxon>
    </lineage>
</organism>
<accession>A0A1I7ZY87</accession>
<dbReference type="Proteomes" id="UP000095287">
    <property type="component" value="Unplaced"/>
</dbReference>
<name>A0A1I7ZY87_9BILA</name>
<protein>
    <submittedName>
        <fullName evidence="2">Uncharacterized protein</fullName>
    </submittedName>
</protein>
<reference evidence="2" key="1">
    <citation type="submission" date="2016-11" db="UniProtKB">
        <authorList>
            <consortium name="WormBaseParasite"/>
        </authorList>
    </citation>
    <scope>IDENTIFICATION</scope>
</reference>
<sequence length="18" mass="2185">VDVENNLKWMGDEIAEWH</sequence>
<evidence type="ECO:0000313" key="2">
    <source>
        <dbReference type="WBParaSite" id="L893_g3110.t1"/>
    </source>
</evidence>